<dbReference type="EMBL" id="JAPEVI010000003">
    <property type="protein sequence ID" value="MCX2724158.1"/>
    <property type="molecule type" value="Genomic_DNA"/>
</dbReference>
<protein>
    <submittedName>
        <fullName evidence="1">DUF1688 family protein</fullName>
    </submittedName>
</protein>
<gene>
    <name evidence="1" type="ORF">ON753_17545</name>
</gene>
<organism evidence="1 2">
    <name type="scientific">Roseibium salinum</name>
    <dbReference type="NCBI Taxonomy" id="1604349"/>
    <lineage>
        <taxon>Bacteria</taxon>
        <taxon>Pseudomonadati</taxon>
        <taxon>Pseudomonadota</taxon>
        <taxon>Alphaproteobacteria</taxon>
        <taxon>Hyphomicrobiales</taxon>
        <taxon>Stappiaceae</taxon>
        <taxon>Roseibium</taxon>
    </lineage>
</organism>
<dbReference type="Proteomes" id="UP001300261">
    <property type="component" value="Unassembled WGS sequence"/>
</dbReference>
<dbReference type="Pfam" id="PF07958">
    <property type="entry name" value="DUF1688"/>
    <property type="match status" value="1"/>
</dbReference>
<reference evidence="1 2" key="1">
    <citation type="journal article" date="2016" name="Int. J. Syst. Evol. Microbiol.">
        <title>Labrenzia salina sp. nov., isolated from the rhizosphere of the halophyte Arthrocnemum macrostachyum.</title>
        <authorList>
            <person name="Camacho M."/>
            <person name="Redondo-Gomez S."/>
            <person name="Rodriguez-Llorente I."/>
            <person name="Rohde M."/>
            <person name="Sproer C."/>
            <person name="Schumann P."/>
            <person name="Klenk H.P."/>
            <person name="Montero-Calasanz M.D.C."/>
        </authorList>
    </citation>
    <scope>NUCLEOTIDE SEQUENCE [LARGE SCALE GENOMIC DNA]</scope>
    <source>
        <strain evidence="1 2">DSM 29163</strain>
    </source>
</reference>
<keyword evidence="2" id="KW-1185">Reference proteome</keyword>
<dbReference type="RefSeq" id="WP_265963952.1">
    <property type="nucleotide sequence ID" value="NZ_JAPEVI010000003.1"/>
</dbReference>
<evidence type="ECO:0000313" key="1">
    <source>
        <dbReference type="EMBL" id="MCX2724158.1"/>
    </source>
</evidence>
<accession>A0ABT3R4K4</accession>
<name>A0ABT3R4K4_9HYPH</name>
<comment type="caution">
    <text evidence="1">The sequence shown here is derived from an EMBL/GenBank/DDBJ whole genome shotgun (WGS) entry which is preliminary data.</text>
</comment>
<proteinExistence type="predicted"/>
<sequence>MSKSNSALSLFLPQEVRARSHRLLERAEAGKSAHLEVDLARLGDALALVLETARETYPDFLIPPYGIWRDLEAGGLDRWGRWQAPAALRQQMRCWPPLRILPCSPHS</sequence>
<dbReference type="InterPro" id="IPR012469">
    <property type="entry name" value="DUF1688"/>
</dbReference>
<evidence type="ECO:0000313" key="2">
    <source>
        <dbReference type="Proteomes" id="UP001300261"/>
    </source>
</evidence>